<reference evidence="3" key="1">
    <citation type="submission" date="2022-11" db="EMBL/GenBank/DDBJ databases">
        <title>Centuries of genome instability and evolution in soft-shell clam transmissible cancer (bioRxiv).</title>
        <authorList>
            <person name="Hart S.F.M."/>
            <person name="Yonemitsu M.A."/>
            <person name="Giersch R.M."/>
            <person name="Beal B.F."/>
            <person name="Arriagada G."/>
            <person name="Davis B.W."/>
            <person name="Ostrander E.A."/>
            <person name="Goff S.P."/>
            <person name="Metzger M.J."/>
        </authorList>
    </citation>
    <scope>NUCLEOTIDE SEQUENCE</scope>
    <source>
        <strain evidence="3">MELC-2E11</strain>
        <tissue evidence="3">Siphon/mantle</tissue>
    </source>
</reference>
<evidence type="ECO:0000313" key="3">
    <source>
        <dbReference type="EMBL" id="WAQ99545.1"/>
    </source>
</evidence>
<evidence type="ECO:0000256" key="1">
    <source>
        <dbReference type="SAM" id="Coils"/>
    </source>
</evidence>
<sequence>MLRDRIKEEEVRIQDLTTEKEDFIHELDDLRTRIYSKHGTTETLKTLKDKRKKSSMVPKDQITTK</sequence>
<feature type="coiled-coil region" evidence="1">
    <location>
        <begin position="6"/>
        <end position="33"/>
    </location>
</feature>
<organism evidence="3 4">
    <name type="scientific">Mya arenaria</name>
    <name type="common">Soft-shell clam</name>
    <dbReference type="NCBI Taxonomy" id="6604"/>
    <lineage>
        <taxon>Eukaryota</taxon>
        <taxon>Metazoa</taxon>
        <taxon>Spiralia</taxon>
        <taxon>Lophotrochozoa</taxon>
        <taxon>Mollusca</taxon>
        <taxon>Bivalvia</taxon>
        <taxon>Autobranchia</taxon>
        <taxon>Heteroconchia</taxon>
        <taxon>Euheterodonta</taxon>
        <taxon>Imparidentia</taxon>
        <taxon>Neoheterodontei</taxon>
        <taxon>Myida</taxon>
        <taxon>Myoidea</taxon>
        <taxon>Myidae</taxon>
        <taxon>Mya</taxon>
    </lineage>
</organism>
<gene>
    <name evidence="3" type="ORF">MAR_023918</name>
</gene>
<keyword evidence="1" id="KW-0175">Coiled coil</keyword>
<feature type="region of interest" description="Disordered" evidence="2">
    <location>
        <begin position="46"/>
        <end position="65"/>
    </location>
</feature>
<keyword evidence="4" id="KW-1185">Reference proteome</keyword>
<evidence type="ECO:0000256" key="2">
    <source>
        <dbReference type="SAM" id="MobiDB-lite"/>
    </source>
</evidence>
<accession>A0ABY7DX87</accession>
<evidence type="ECO:0000313" key="4">
    <source>
        <dbReference type="Proteomes" id="UP001164746"/>
    </source>
</evidence>
<protein>
    <submittedName>
        <fullName evidence="3">Uncharacterized protein</fullName>
    </submittedName>
</protein>
<dbReference type="Proteomes" id="UP001164746">
    <property type="component" value="Chromosome 3"/>
</dbReference>
<dbReference type="EMBL" id="CP111014">
    <property type="protein sequence ID" value="WAQ99545.1"/>
    <property type="molecule type" value="Genomic_DNA"/>
</dbReference>
<proteinExistence type="predicted"/>
<name>A0ABY7DX87_MYAAR</name>